<gene>
    <name evidence="1" type="ORF">GDO86_007387</name>
</gene>
<keyword evidence="2" id="KW-1185">Reference proteome</keyword>
<accession>A0A8T2IYS5</accession>
<protein>
    <submittedName>
        <fullName evidence="1">Uncharacterized protein</fullName>
    </submittedName>
</protein>
<sequence>MALWSKRGKLWVRDMWFIDMVNIRSYEINLPMDCTIGPMPASAIDTISGRTVVAIFFPPILLLRTSCSVLLHGSHALMAGPG</sequence>
<proteinExistence type="predicted"/>
<evidence type="ECO:0000313" key="2">
    <source>
        <dbReference type="Proteomes" id="UP000812440"/>
    </source>
</evidence>
<organism evidence="1 2">
    <name type="scientific">Hymenochirus boettgeri</name>
    <name type="common">Congo dwarf clawed frog</name>
    <dbReference type="NCBI Taxonomy" id="247094"/>
    <lineage>
        <taxon>Eukaryota</taxon>
        <taxon>Metazoa</taxon>
        <taxon>Chordata</taxon>
        <taxon>Craniata</taxon>
        <taxon>Vertebrata</taxon>
        <taxon>Euteleostomi</taxon>
        <taxon>Amphibia</taxon>
        <taxon>Batrachia</taxon>
        <taxon>Anura</taxon>
        <taxon>Pipoidea</taxon>
        <taxon>Pipidae</taxon>
        <taxon>Pipinae</taxon>
        <taxon>Hymenochirus</taxon>
    </lineage>
</organism>
<comment type="caution">
    <text evidence="1">The sequence shown here is derived from an EMBL/GenBank/DDBJ whole genome shotgun (WGS) entry which is preliminary data.</text>
</comment>
<dbReference type="EMBL" id="JAACNH010000007">
    <property type="protein sequence ID" value="KAG8436264.1"/>
    <property type="molecule type" value="Genomic_DNA"/>
</dbReference>
<dbReference type="AlphaFoldDB" id="A0A8T2IYS5"/>
<evidence type="ECO:0000313" key="1">
    <source>
        <dbReference type="EMBL" id="KAG8436264.1"/>
    </source>
</evidence>
<name>A0A8T2IYS5_9PIPI</name>
<dbReference type="Proteomes" id="UP000812440">
    <property type="component" value="Chromosome 4"/>
</dbReference>
<reference evidence="1" key="1">
    <citation type="thesis" date="2020" institute="ProQuest LLC" country="789 East Eisenhower Parkway, Ann Arbor, MI, USA">
        <title>Comparative Genomics and Chromosome Evolution.</title>
        <authorList>
            <person name="Mudd A.B."/>
        </authorList>
    </citation>
    <scope>NUCLEOTIDE SEQUENCE</scope>
    <source>
        <strain evidence="1">Female2</strain>
        <tissue evidence="1">Blood</tissue>
    </source>
</reference>